<reference evidence="1 2" key="1">
    <citation type="submission" date="2016-11" db="EMBL/GenBank/DDBJ databases">
        <title>Genome sequences of unsequenced Mycobacteria.</title>
        <authorList>
            <person name="Greninger A.L."/>
            <person name="Fang F."/>
            <person name="Jerome K.R."/>
        </authorList>
    </citation>
    <scope>NUCLEOTIDE SEQUENCE [LARGE SCALE GENOMIC DNA]</scope>
    <source>
        <strain evidence="1 2">M11</strain>
    </source>
</reference>
<sequence length="162" mass="17465">MDFGIGSKSDVSYCQDHKAETGRKEASMKIIAIVATGLVAGALATAGSAQAEIGWAPVPSRFYASAPAPQPDPEAEVAELQRQVNDLHDNWDNLTPAERQQRLTQLQQQSTTVSNDVQNLPPAQRPGVELQLLQTTLALFDLVRKAQGPNQPCYFPACLPGL</sequence>
<comment type="caution">
    <text evidence="1">The sequence shown here is derived from an EMBL/GenBank/DDBJ whole genome shotgun (WGS) entry which is preliminary data.</text>
</comment>
<dbReference type="AlphaFoldDB" id="A0A1Q4HPQ6"/>
<keyword evidence="2" id="KW-1185">Reference proteome</keyword>
<accession>A0A1Q4HPQ6</accession>
<name>A0A1Q4HPQ6_9MYCO</name>
<dbReference type="EMBL" id="MPNT01000025">
    <property type="protein sequence ID" value="OJZ69825.1"/>
    <property type="molecule type" value="Genomic_DNA"/>
</dbReference>
<gene>
    <name evidence="1" type="ORF">BRW65_22040</name>
</gene>
<organism evidence="1 2">
    <name type="scientific">Mycobacterium paraffinicum</name>
    <dbReference type="NCBI Taxonomy" id="53378"/>
    <lineage>
        <taxon>Bacteria</taxon>
        <taxon>Bacillati</taxon>
        <taxon>Actinomycetota</taxon>
        <taxon>Actinomycetes</taxon>
        <taxon>Mycobacteriales</taxon>
        <taxon>Mycobacteriaceae</taxon>
        <taxon>Mycobacterium</taxon>
    </lineage>
</organism>
<protein>
    <submittedName>
        <fullName evidence="1">Uncharacterized protein</fullName>
    </submittedName>
</protein>
<evidence type="ECO:0000313" key="1">
    <source>
        <dbReference type="EMBL" id="OJZ69825.1"/>
    </source>
</evidence>
<proteinExistence type="predicted"/>
<evidence type="ECO:0000313" key="2">
    <source>
        <dbReference type="Proteomes" id="UP000186438"/>
    </source>
</evidence>
<dbReference type="Proteomes" id="UP000186438">
    <property type="component" value="Unassembled WGS sequence"/>
</dbReference>